<dbReference type="AlphaFoldDB" id="A0A918SZC1"/>
<evidence type="ECO:0000313" key="3">
    <source>
        <dbReference type="Proteomes" id="UP000646426"/>
    </source>
</evidence>
<dbReference type="InterPro" id="IPR035965">
    <property type="entry name" value="PAS-like_dom_sf"/>
</dbReference>
<reference evidence="2" key="2">
    <citation type="submission" date="2020-09" db="EMBL/GenBank/DDBJ databases">
        <authorList>
            <person name="Sun Q."/>
            <person name="Kim S."/>
        </authorList>
    </citation>
    <scope>NUCLEOTIDE SEQUENCE</scope>
    <source>
        <strain evidence="2">KCTC 23077</strain>
    </source>
</reference>
<reference evidence="2" key="1">
    <citation type="journal article" date="2014" name="Int. J. Syst. Evol. Microbiol.">
        <title>Complete genome sequence of Corynebacterium casei LMG S-19264T (=DSM 44701T), isolated from a smear-ripened cheese.</title>
        <authorList>
            <consortium name="US DOE Joint Genome Institute (JGI-PGF)"/>
            <person name="Walter F."/>
            <person name="Albersmeier A."/>
            <person name="Kalinowski J."/>
            <person name="Ruckert C."/>
        </authorList>
    </citation>
    <scope>NUCLEOTIDE SEQUENCE</scope>
    <source>
        <strain evidence="2">KCTC 23077</strain>
    </source>
</reference>
<dbReference type="RefSeq" id="WP_229792417.1">
    <property type="nucleotide sequence ID" value="NZ_BMYD01000002.1"/>
</dbReference>
<evidence type="ECO:0008006" key="4">
    <source>
        <dbReference type="Google" id="ProtNLM"/>
    </source>
</evidence>
<evidence type="ECO:0000256" key="1">
    <source>
        <dbReference type="SAM" id="Phobius"/>
    </source>
</evidence>
<dbReference type="SUPFAM" id="SSF55874">
    <property type="entry name" value="ATPase domain of HSP90 chaperone/DNA topoisomerase II/histidine kinase"/>
    <property type="match status" value="1"/>
</dbReference>
<feature type="transmembrane region" description="Helical" evidence="1">
    <location>
        <begin position="290"/>
        <end position="309"/>
    </location>
</feature>
<keyword evidence="1" id="KW-1133">Transmembrane helix</keyword>
<dbReference type="Gene3D" id="3.30.450.20">
    <property type="entry name" value="PAS domain"/>
    <property type="match status" value="1"/>
</dbReference>
<dbReference type="EMBL" id="BMYD01000002">
    <property type="protein sequence ID" value="GHA80185.1"/>
    <property type="molecule type" value="Genomic_DNA"/>
</dbReference>
<evidence type="ECO:0000313" key="2">
    <source>
        <dbReference type="EMBL" id="GHA80185.1"/>
    </source>
</evidence>
<proteinExistence type="predicted"/>
<name>A0A918SZC1_9GAMM</name>
<keyword evidence="3" id="KW-1185">Reference proteome</keyword>
<comment type="caution">
    <text evidence="2">The sequence shown here is derived from an EMBL/GenBank/DDBJ whole genome shotgun (WGS) entry which is preliminary data.</text>
</comment>
<dbReference type="InterPro" id="IPR036890">
    <property type="entry name" value="HATPase_C_sf"/>
</dbReference>
<dbReference type="Proteomes" id="UP000646426">
    <property type="component" value="Unassembled WGS sequence"/>
</dbReference>
<keyword evidence="1" id="KW-0472">Membrane</keyword>
<feature type="transmembrane region" description="Helical" evidence="1">
    <location>
        <begin position="233"/>
        <end position="253"/>
    </location>
</feature>
<organism evidence="2 3">
    <name type="scientific">Cognatilysobacter bugurensis</name>
    <dbReference type="NCBI Taxonomy" id="543356"/>
    <lineage>
        <taxon>Bacteria</taxon>
        <taxon>Pseudomonadati</taxon>
        <taxon>Pseudomonadota</taxon>
        <taxon>Gammaproteobacteria</taxon>
        <taxon>Lysobacterales</taxon>
        <taxon>Lysobacteraceae</taxon>
        <taxon>Cognatilysobacter</taxon>
    </lineage>
</organism>
<accession>A0A918SZC1</accession>
<gene>
    <name evidence="2" type="ORF">GCM10007067_17350</name>
</gene>
<protein>
    <recommendedName>
        <fullName evidence="4">PAS domain-containing protein</fullName>
    </recommendedName>
</protein>
<dbReference type="SUPFAM" id="SSF55785">
    <property type="entry name" value="PYP-like sensor domain (PAS domain)"/>
    <property type="match status" value="1"/>
</dbReference>
<sequence length="848" mass="90009">MLYPYGRLSPMLGMSAAPSSALRHWRTLKRRLPAPRELITPVVFWALLALASVTGMLAPLEGRLFDLLVRLAAGPSPSAVALVYQGSGTASEALSTRLRAEGARAVVPLSPPLSGDCAPDVSAGVVRSLTVHDAEGAPCPFVEAAAAAGATVPQAARIAPDFSAATATSIPRVSDAAALSPGALRAAIDGRVALLAPGPEARVYVTPLHGADGPLEPAALQAFAVDSLLRSRAIVWAPAWTGLLVAVLTVLVLQLALQRARYRTALVATAVAALPVLGGAAAALHLAQRFVPVGAALVAIAAFALHLVLRRSRALAATLVDLDHRLTGLVQQPLSQGFDQQTDLAWEQVNRFVTQFFELRRSMMLELPPGATHMRPVVSAGCTPADIIEKRRDYRRAPYSDALVRELPTAPSRPFLPALDGGVDFIAPLIAADQLVGFWAFTVPDTTPARLDGLALEAGRYANEVAKMVLRAGSVQAPTGGTGRWPTFARLRTRLLDGAMQAREQLAAYRDVFAAVGHPIAVTDLLGRVQFANPAFEELAARTGQPLLAMSVPNMLEQLCGLSPAESKEVLRRTVLSARQATLPLQGEDVPAGHAFALRPILRRTPKTGDSAITPFDLLGMAVEITPDVRSAEAALRLGDAATQYAQRSWAVLDGVSRLLDDTSCPDAPRERITDLLERGLSDARRMLQQAESTGNGDGTLAPLELHELLQRLRHAAALAANDKRIEIRLPEHAAPPVTAVEAPLTRALGEAMALLVDDAAPGSILSIDCEVDGERVRVRLTNDGYGMPEWHIDEMMRAARSGAAAVDDSPLERLAHAATALDPEIGFELAPELGKGYTVQLTLPRAR</sequence>
<dbReference type="Gene3D" id="3.30.565.10">
    <property type="entry name" value="Histidine kinase-like ATPase, C-terminal domain"/>
    <property type="match status" value="1"/>
</dbReference>
<keyword evidence="1" id="KW-0812">Transmembrane</keyword>
<feature type="transmembrane region" description="Helical" evidence="1">
    <location>
        <begin position="265"/>
        <end position="284"/>
    </location>
</feature>
<feature type="transmembrane region" description="Helical" evidence="1">
    <location>
        <begin position="38"/>
        <end position="58"/>
    </location>
</feature>